<accession>A0AAV2QKN7</accession>
<dbReference type="AlphaFoldDB" id="A0AAV2QKN7"/>
<feature type="non-terminal residue" evidence="1">
    <location>
        <position position="1"/>
    </location>
</feature>
<name>A0AAV2QKN7_MEGNR</name>
<reference evidence="1 2" key="1">
    <citation type="submission" date="2024-05" db="EMBL/GenBank/DDBJ databases">
        <authorList>
            <person name="Wallberg A."/>
        </authorList>
    </citation>
    <scope>NUCLEOTIDE SEQUENCE [LARGE SCALE GENOMIC DNA]</scope>
</reference>
<evidence type="ECO:0000313" key="2">
    <source>
        <dbReference type="Proteomes" id="UP001497623"/>
    </source>
</evidence>
<sequence>VMCFTTELTQGQKGCSNGWELCASTGQCVPKQCSSGVASAFPGRCRDGLVFCATAQACVPPCPARLTNPQEQPKTPICMPGTVFCASSGKCISILEGCSSSGVGSGGSGSSSSSVLSMCPAGTTFCLARGGCVPGGCSGNSSPQRPSGNQVIKCQSGM</sequence>
<dbReference type="EMBL" id="CAXKWB010008401">
    <property type="protein sequence ID" value="CAL4091013.1"/>
    <property type="molecule type" value="Genomic_DNA"/>
</dbReference>
<evidence type="ECO:0000313" key="1">
    <source>
        <dbReference type="EMBL" id="CAL4091013.1"/>
    </source>
</evidence>
<proteinExistence type="predicted"/>
<protein>
    <submittedName>
        <fullName evidence="1">Uncharacterized protein</fullName>
    </submittedName>
</protein>
<gene>
    <name evidence="1" type="ORF">MNOR_LOCUS14184</name>
</gene>
<feature type="non-terminal residue" evidence="1">
    <location>
        <position position="158"/>
    </location>
</feature>
<keyword evidence="2" id="KW-1185">Reference proteome</keyword>
<comment type="caution">
    <text evidence="1">The sequence shown here is derived from an EMBL/GenBank/DDBJ whole genome shotgun (WGS) entry which is preliminary data.</text>
</comment>
<dbReference type="Proteomes" id="UP001497623">
    <property type="component" value="Unassembled WGS sequence"/>
</dbReference>
<organism evidence="1 2">
    <name type="scientific">Meganyctiphanes norvegica</name>
    <name type="common">Northern krill</name>
    <name type="synonym">Thysanopoda norvegica</name>
    <dbReference type="NCBI Taxonomy" id="48144"/>
    <lineage>
        <taxon>Eukaryota</taxon>
        <taxon>Metazoa</taxon>
        <taxon>Ecdysozoa</taxon>
        <taxon>Arthropoda</taxon>
        <taxon>Crustacea</taxon>
        <taxon>Multicrustacea</taxon>
        <taxon>Malacostraca</taxon>
        <taxon>Eumalacostraca</taxon>
        <taxon>Eucarida</taxon>
        <taxon>Euphausiacea</taxon>
        <taxon>Euphausiidae</taxon>
        <taxon>Meganyctiphanes</taxon>
    </lineage>
</organism>